<name>A0ABR3T0D1_9PEZI</name>
<accession>A0ABR3T0D1</accession>
<protein>
    <submittedName>
        <fullName evidence="1">Uncharacterized protein</fullName>
    </submittedName>
</protein>
<feature type="non-terminal residue" evidence="1">
    <location>
        <position position="1"/>
    </location>
</feature>
<gene>
    <name evidence="1" type="ORF">SLS58_011252</name>
</gene>
<dbReference type="EMBL" id="JAKEKT020000169">
    <property type="protein sequence ID" value="KAL1633020.1"/>
    <property type="molecule type" value="Genomic_DNA"/>
</dbReference>
<evidence type="ECO:0000313" key="1">
    <source>
        <dbReference type="EMBL" id="KAL1633020.1"/>
    </source>
</evidence>
<keyword evidence="2" id="KW-1185">Reference proteome</keyword>
<proteinExistence type="predicted"/>
<dbReference type="Proteomes" id="UP001521184">
    <property type="component" value="Unassembled WGS sequence"/>
</dbReference>
<organism evidence="1 2">
    <name type="scientific">Diplodia intermedia</name>
    <dbReference type="NCBI Taxonomy" id="856260"/>
    <lineage>
        <taxon>Eukaryota</taxon>
        <taxon>Fungi</taxon>
        <taxon>Dikarya</taxon>
        <taxon>Ascomycota</taxon>
        <taxon>Pezizomycotina</taxon>
        <taxon>Dothideomycetes</taxon>
        <taxon>Dothideomycetes incertae sedis</taxon>
        <taxon>Botryosphaeriales</taxon>
        <taxon>Botryosphaeriaceae</taxon>
        <taxon>Diplodia</taxon>
    </lineage>
</organism>
<reference evidence="1 2" key="1">
    <citation type="journal article" date="2023" name="Plant Dis.">
        <title>First Report of Diplodia intermedia Causing Canker and Dieback Diseases on Apple Trees in Canada.</title>
        <authorList>
            <person name="Ellouze W."/>
            <person name="Ilyukhin E."/>
            <person name="Sulman M."/>
            <person name="Ali S."/>
        </authorList>
    </citation>
    <scope>NUCLEOTIDE SEQUENCE [LARGE SCALE GENOMIC DNA]</scope>
    <source>
        <strain evidence="1 2">M45-28</strain>
    </source>
</reference>
<comment type="caution">
    <text evidence="1">The sequence shown here is derived from an EMBL/GenBank/DDBJ whole genome shotgun (WGS) entry which is preliminary data.</text>
</comment>
<sequence>LPIIIGVLPNLSAVGFKTCMDGNFRVSTITSPWDPRTIFAISLGFGSFDFAVAKGIDIAFDLIVGRGGQLLLGLIAYPVFTDVLLYSMETQSATYAYYAAVAFDTVSVSTMTQISKDLCQRPKANRNLRIILVTSGLLLTSLYIVSFPTLASAATGYTTLQDAVVPLLGDERTTVLWPGDFQPCSFIIKDGDRIPELHSNACITADSDFFNRTTQYAQLLPNSELEKLLAKAKDGILYKVPENTELRAEGVRTIE</sequence>
<evidence type="ECO:0000313" key="2">
    <source>
        <dbReference type="Proteomes" id="UP001521184"/>
    </source>
</evidence>